<dbReference type="Proteomes" id="UP001217918">
    <property type="component" value="Unassembled WGS sequence"/>
</dbReference>
<feature type="region of interest" description="Disordered" evidence="1">
    <location>
        <begin position="259"/>
        <end position="283"/>
    </location>
</feature>
<evidence type="ECO:0000313" key="2">
    <source>
        <dbReference type="EMBL" id="KAK2072267.1"/>
    </source>
</evidence>
<comment type="caution">
    <text evidence="2">The sequence shown here is derived from an EMBL/GenBank/DDBJ whole genome shotgun (WGS) entry which is preliminary data.</text>
</comment>
<evidence type="ECO:0000313" key="3">
    <source>
        <dbReference type="Proteomes" id="UP001217918"/>
    </source>
</evidence>
<name>A0AAD9I8L2_9PEZI</name>
<evidence type="ECO:0000256" key="1">
    <source>
        <dbReference type="SAM" id="MobiDB-lite"/>
    </source>
</evidence>
<feature type="compositionally biased region" description="Basic residues" evidence="1">
    <location>
        <begin position="1"/>
        <end position="13"/>
    </location>
</feature>
<dbReference type="EMBL" id="JAQQPM010000006">
    <property type="protein sequence ID" value="KAK2072267.1"/>
    <property type="molecule type" value="Genomic_DNA"/>
</dbReference>
<reference evidence="2" key="1">
    <citation type="journal article" date="2023" name="Mol. Plant Microbe Interact.">
        <title>Elucidating the Obligate Nature and Biological Capacity of an Invasive Fungal Corn Pathogen.</title>
        <authorList>
            <person name="MacCready J.S."/>
            <person name="Roggenkamp E.M."/>
            <person name="Gdanetz K."/>
            <person name="Chilvers M.I."/>
        </authorList>
    </citation>
    <scope>NUCLEOTIDE SEQUENCE</scope>
    <source>
        <strain evidence="2">PM02</strain>
    </source>
</reference>
<protein>
    <submittedName>
        <fullName evidence="2">Uncharacterized protein</fullName>
    </submittedName>
</protein>
<feature type="compositionally biased region" description="Low complexity" evidence="1">
    <location>
        <begin position="64"/>
        <end position="90"/>
    </location>
</feature>
<feature type="compositionally biased region" description="Basic and acidic residues" evidence="1">
    <location>
        <begin position="117"/>
        <end position="126"/>
    </location>
</feature>
<sequence>MAKRKNFGTRRLRDHGPRVVTAAAVQEADPHRPGSGGGSSSSSSNSDADAVPSRREDRRRRTTAVVQAQRNQGRQAAGGAVMPPRSPRANHANRRAARHANEGSRRYHFRSLSLPADGRHQHHDPSVRTTSTNHHHYHNNDNNEISPHPPPRAQHGRPPHRPPPPCPASADHPPCHGCDVVRASNERLRAALASASAALDRWADDVGVGDGRTVERMEWQREPTTTVVFAPSPSSAASSSPAAADHRFSATVADLVRGRVISPETRQPAGDGAVPGGGGKHWS</sequence>
<dbReference type="AlphaFoldDB" id="A0AAD9I8L2"/>
<gene>
    <name evidence="2" type="ORF">P8C59_006633</name>
</gene>
<accession>A0AAD9I8L2</accession>
<proteinExistence type="predicted"/>
<feature type="region of interest" description="Disordered" evidence="1">
    <location>
        <begin position="1"/>
        <end position="170"/>
    </location>
</feature>
<keyword evidence="3" id="KW-1185">Reference proteome</keyword>
<organism evidence="2 3">
    <name type="scientific">Phyllachora maydis</name>
    <dbReference type="NCBI Taxonomy" id="1825666"/>
    <lineage>
        <taxon>Eukaryota</taxon>
        <taxon>Fungi</taxon>
        <taxon>Dikarya</taxon>
        <taxon>Ascomycota</taxon>
        <taxon>Pezizomycotina</taxon>
        <taxon>Sordariomycetes</taxon>
        <taxon>Sordariomycetidae</taxon>
        <taxon>Phyllachorales</taxon>
        <taxon>Phyllachoraceae</taxon>
        <taxon>Phyllachora</taxon>
    </lineage>
</organism>
<feature type="compositionally biased region" description="Gly residues" evidence="1">
    <location>
        <begin position="273"/>
        <end position="283"/>
    </location>
</feature>